<evidence type="ECO:0000256" key="1">
    <source>
        <dbReference type="SAM" id="MobiDB-lite"/>
    </source>
</evidence>
<sequence>MIKNNNFFCIPFWFYIFKSDQKLFSYRNAENSADKKSEGFGNERSRKAGGAENCETFNFPWQTAEC</sequence>
<proteinExistence type="predicted"/>
<accession>A0A6H5GA21</accession>
<name>A0A6H5GA21_9HEMI</name>
<dbReference type="EMBL" id="CADCXU010008713">
    <property type="protein sequence ID" value="CAA9999377.1"/>
    <property type="molecule type" value="Genomic_DNA"/>
</dbReference>
<organism evidence="2 3">
    <name type="scientific">Nesidiocoris tenuis</name>
    <dbReference type="NCBI Taxonomy" id="355587"/>
    <lineage>
        <taxon>Eukaryota</taxon>
        <taxon>Metazoa</taxon>
        <taxon>Ecdysozoa</taxon>
        <taxon>Arthropoda</taxon>
        <taxon>Hexapoda</taxon>
        <taxon>Insecta</taxon>
        <taxon>Pterygota</taxon>
        <taxon>Neoptera</taxon>
        <taxon>Paraneoptera</taxon>
        <taxon>Hemiptera</taxon>
        <taxon>Heteroptera</taxon>
        <taxon>Panheteroptera</taxon>
        <taxon>Cimicomorpha</taxon>
        <taxon>Miridae</taxon>
        <taxon>Dicyphina</taxon>
        <taxon>Nesidiocoris</taxon>
    </lineage>
</organism>
<evidence type="ECO:0000313" key="2">
    <source>
        <dbReference type="EMBL" id="CAA9999377.1"/>
    </source>
</evidence>
<feature type="compositionally biased region" description="Basic and acidic residues" evidence="1">
    <location>
        <begin position="32"/>
        <end position="46"/>
    </location>
</feature>
<dbReference type="AlphaFoldDB" id="A0A6H5GA21"/>
<feature type="region of interest" description="Disordered" evidence="1">
    <location>
        <begin position="31"/>
        <end position="50"/>
    </location>
</feature>
<keyword evidence="3" id="KW-1185">Reference proteome</keyword>
<feature type="non-terminal residue" evidence="2">
    <location>
        <position position="66"/>
    </location>
</feature>
<evidence type="ECO:0000313" key="3">
    <source>
        <dbReference type="Proteomes" id="UP000479000"/>
    </source>
</evidence>
<reference evidence="2 3" key="1">
    <citation type="submission" date="2020-02" db="EMBL/GenBank/DDBJ databases">
        <authorList>
            <person name="Ferguson B K."/>
        </authorList>
    </citation>
    <scope>NUCLEOTIDE SEQUENCE [LARGE SCALE GENOMIC DNA]</scope>
</reference>
<gene>
    <name evidence="2" type="ORF">NTEN_LOCUS5660</name>
</gene>
<protein>
    <submittedName>
        <fullName evidence="2">Uncharacterized protein</fullName>
    </submittedName>
</protein>
<dbReference type="Proteomes" id="UP000479000">
    <property type="component" value="Unassembled WGS sequence"/>
</dbReference>